<dbReference type="InterPro" id="IPR000415">
    <property type="entry name" value="Nitroreductase-like"/>
</dbReference>
<evidence type="ECO:0000313" key="2">
    <source>
        <dbReference type="EMBL" id="EOR92879.1"/>
    </source>
</evidence>
<protein>
    <submittedName>
        <fullName evidence="2">Putative MOLYBDOPTERIN BIOSYNTHESIS PROTEIN MOEY</fullName>
    </submittedName>
</protein>
<dbReference type="STRING" id="1150600.ADIARSV_3967"/>
<dbReference type="SUPFAM" id="SSF55469">
    <property type="entry name" value="FMN-dependent nitroreductase-like"/>
    <property type="match status" value="1"/>
</dbReference>
<dbReference type="InterPro" id="IPR000594">
    <property type="entry name" value="ThiF_NAD_FAD-bd"/>
</dbReference>
<sequence length="763" mass="87021">MEINQNYTPTLLRITNPADKKTFDALIDDKKIMFFHDEIYGQLQELIKSEHPAVKIKKEDYAALIDQHLAGTDIRDYGVWVYYPWSLRMVHLLDEAEFVEVRTNRNRYKITREEQNALREKKIGIVGLSVGQSIALTLAMERTCGELRLADFDTAELSNLNRIRTGVQNLGVNKAIIAAREILEIDPFIKVRLYMDGLQEDNMNHFFTANGKLDLFIEVCDGLDIKIESRYKAKEFGIPVVMDTNDRGMLDVERFDLEPDRPVLHGLTEGLDPKSIRGLSNEDKVPYILRMIGADTISTRMKASMLEVEQSINTWPQLASSVTLGGALTTDVCRRILLDQYHESGRYYIDLEDLVKDEKIVHTEKEVKEVNPYLPIERSDIKAQVDQYFQNKEGSAFGVTESQLNRLIDAAIIAPSAGNNQPWKWFYSHNVLFLFHDKFQSWSWGDYYEMGSHLSLGGALENVHIQAQALGLNDHIELFPVKDRPMMIAAIRFSASNEEVTADAVELAKYIYIRNTNRKLAERTVLGSDFYHRMENVVHQIDHVNLHYTEDELALAELADIIAECDKVRLLNQMGHEEFFHEIRWNKEEAGKTKNGVEIDAVDITPSEKAGFRVAQDWNAVKLLAQWDKGNAFKKMSLDGIKCASGIVVLSVPEFTHEALIEAGRAAQKAWIFACQQHVAVHPMLSTAFFFNRLMHGKGKELPAHVADKLSLLRQRFLKVFALEDVNAGNPVQKEVFLMKVSIAPDADSTSLRKDKTELFDWE</sequence>
<feature type="domain" description="THIF-type NAD/FAD binding fold" evidence="1">
    <location>
        <begin position="108"/>
        <end position="241"/>
    </location>
</feature>
<dbReference type="GO" id="GO:0008641">
    <property type="term" value="F:ubiquitin-like modifier activating enzyme activity"/>
    <property type="evidence" value="ECO:0007669"/>
    <property type="project" value="InterPro"/>
</dbReference>
<dbReference type="Pfam" id="PF00899">
    <property type="entry name" value="ThiF"/>
    <property type="match status" value="1"/>
</dbReference>
<dbReference type="Gene3D" id="3.40.109.10">
    <property type="entry name" value="NADH Oxidase"/>
    <property type="match status" value="1"/>
</dbReference>
<dbReference type="GO" id="GO:0061504">
    <property type="term" value="P:cyclic threonylcarbamoyladenosine biosynthetic process"/>
    <property type="evidence" value="ECO:0007669"/>
    <property type="project" value="TreeGrafter"/>
</dbReference>
<proteinExistence type="predicted"/>
<dbReference type="PANTHER" id="PTHR43267">
    <property type="entry name" value="TRNA THREONYLCARBAMOYLADENOSINE DEHYDRATASE"/>
    <property type="match status" value="1"/>
</dbReference>
<dbReference type="PANTHER" id="PTHR43267:SF3">
    <property type="entry name" value="THIF PROTEIN"/>
    <property type="match status" value="1"/>
</dbReference>
<evidence type="ECO:0000313" key="3">
    <source>
        <dbReference type="Proteomes" id="UP000014174"/>
    </source>
</evidence>
<dbReference type="GO" id="GO:0061503">
    <property type="term" value="F:tRNA threonylcarbamoyladenosine dehydratase"/>
    <property type="evidence" value="ECO:0007669"/>
    <property type="project" value="TreeGrafter"/>
</dbReference>
<reference evidence="2 3" key="1">
    <citation type="journal article" date="2013" name="Genome Announc.">
        <title>Draft Genome Sequence of Arcticibacter svalbardensis Strain MN12-7T, a Member of the Family Sphingobacteriaceae Isolated from an Arctic Soil Sample.</title>
        <authorList>
            <person name="Shivaji S."/>
            <person name="Ara S."/>
            <person name="Prasad S."/>
            <person name="Manasa B.P."/>
            <person name="Begum Z."/>
            <person name="Singh A."/>
            <person name="Kumar Pinnaka A."/>
        </authorList>
    </citation>
    <scope>NUCLEOTIDE SEQUENCE [LARGE SCALE GENOMIC DNA]</scope>
    <source>
        <strain evidence="2 3">MN12-7</strain>
    </source>
</reference>
<organism evidence="2 3">
    <name type="scientific">Arcticibacter svalbardensis MN12-7</name>
    <dbReference type="NCBI Taxonomy" id="1150600"/>
    <lineage>
        <taxon>Bacteria</taxon>
        <taxon>Pseudomonadati</taxon>
        <taxon>Bacteroidota</taxon>
        <taxon>Sphingobacteriia</taxon>
        <taxon>Sphingobacteriales</taxon>
        <taxon>Sphingobacteriaceae</taxon>
        <taxon>Arcticibacter</taxon>
    </lineage>
</organism>
<dbReference type="InterPro" id="IPR035985">
    <property type="entry name" value="Ubiquitin-activating_enz"/>
</dbReference>
<evidence type="ECO:0000259" key="1">
    <source>
        <dbReference type="Pfam" id="PF00899"/>
    </source>
</evidence>
<dbReference type="Proteomes" id="UP000014174">
    <property type="component" value="Unassembled WGS sequence"/>
</dbReference>
<name>R9GVB1_9SPHI</name>
<dbReference type="OrthoDB" id="5149792at2"/>
<dbReference type="InterPro" id="IPR045886">
    <property type="entry name" value="ThiF/MoeB/HesA"/>
</dbReference>
<dbReference type="AlphaFoldDB" id="R9GVB1"/>
<dbReference type="EMBL" id="AQPN01000141">
    <property type="protein sequence ID" value="EOR92879.1"/>
    <property type="molecule type" value="Genomic_DNA"/>
</dbReference>
<dbReference type="CDD" id="cd02062">
    <property type="entry name" value="Nitro_FMN_reductase"/>
    <property type="match status" value="1"/>
</dbReference>
<dbReference type="RefSeq" id="WP_016197187.1">
    <property type="nucleotide sequence ID" value="NZ_AQPN01000141.1"/>
</dbReference>
<dbReference type="CDD" id="cd01483">
    <property type="entry name" value="E1_enzyme_family"/>
    <property type="match status" value="1"/>
</dbReference>
<dbReference type="Gene3D" id="3.40.50.720">
    <property type="entry name" value="NAD(P)-binding Rossmann-like Domain"/>
    <property type="match status" value="1"/>
</dbReference>
<dbReference type="eggNOG" id="COG0778">
    <property type="taxonomic scope" value="Bacteria"/>
</dbReference>
<keyword evidence="3" id="KW-1185">Reference proteome</keyword>
<dbReference type="SUPFAM" id="SSF69572">
    <property type="entry name" value="Activating enzymes of the ubiquitin-like proteins"/>
    <property type="match status" value="1"/>
</dbReference>
<comment type="caution">
    <text evidence="2">The sequence shown here is derived from an EMBL/GenBank/DDBJ whole genome shotgun (WGS) entry which is preliminary data.</text>
</comment>
<dbReference type="GO" id="GO:0016491">
    <property type="term" value="F:oxidoreductase activity"/>
    <property type="evidence" value="ECO:0007669"/>
    <property type="project" value="InterPro"/>
</dbReference>
<dbReference type="NCBIfam" id="NF005901">
    <property type="entry name" value="PRK07877.1"/>
    <property type="match status" value="1"/>
</dbReference>
<dbReference type="PATRIC" id="fig|1150600.3.peg.3929"/>
<accession>R9GVB1</accession>
<gene>
    <name evidence="2" type="ORF">ADIARSV_3967</name>
</gene>
<dbReference type="eggNOG" id="COG0476">
    <property type="taxonomic scope" value="Bacteria"/>
</dbReference>